<dbReference type="InterPro" id="IPR009010">
    <property type="entry name" value="Asp_de-COase-like_dom_sf"/>
</dbReference>
<accession>A0A3B0SIN4</accession>
<dbReference type="InterPro" id="IPR006656">
    <property type="entry name" value="Mopterin_OxRdtase"/>
</dbReference>
<reference evidence="3" key="1">
    <citation type="submission" date="2018-06" db="EMBL/GenBank/DDBJ databases">
        <authorList>
            <person name="Zhirakovskaya E."/>
        </authorList>
    </citation>
    <scope>NUCLEOTIDE SEQUENCE</scope>
</reference>
<evidence type="ECO:0000313" key="3">
    <source>
        <dbReference type="EMBL" id="VAV96173.1"/>
    </source>
</evidence>
<dbReference type="GO" id="GO:0046872">
    <property type="term" value="F:metal ion binding"/>
    <property type="evidence" value="ECO:0007669"/>
    <property type="project" value="UniProtKB-KW"/>
</dbReference>
<dbReference type="Gene3D" id="2.40.40.20">
    <property type="match status" value="1"/>
</dbReference>
<evidence type="ECO:0000256" key="1">
    <source>
        <dbReference type="ARBA" id="ARBA00022723"/>
    </source>
</evidence>
<dbReference type="InterPro" id="IPR050612">
    <property type="entry name" value="Prok_Mopterin_Oxidored"/>
</dbReference>
<sequence>MTVEALIRSGSRSSDDFQPIGMEEALRTAAMWLSSLVHQNPQSVTLCVGRDANFQLASDWMKKIGSKNLFAHRALSAANAPKPRAQNKETSLVLAFGSGTGTGAPDTQAKLARLRAAGAKIVSFNPVKTGLSVLADQWLAINPGSDQAVLKVLTGKAPCNFDHLASTGLSIMDMERLLRELEEHRSKITIIAGRGIYAHANGRQTSALIEKLGADILPAADHSNCPRPLTGLLDDKCEALLCMGSSLPWHSQSAHDLENFEGRVIALSDNPDGFDTCADLVFCGLPEDNLLTLAARLGTKGFSDVEGNSPFESFDDYRSMTKPLSAPKLPLQSAPEPQPDPDYPFHAITQKPHEGANRAVVFMNTNKAKFLGLTNKDIVQIKTQTTKTRAVLALMDDMNENTIWSWGGTLFAPLMPDKEPLCDATTGQPAWFDLKVAVEKADG</sequence>
<dbReference type="CDD" id="cd00368">
    <property type="entry name" value="Molybdopterin-Binding"/>
    <property type="match status" value="1"/>
</dbReference>
<organism evidence="3">
    <name type="scientific">hydrothermal vent metagenome</name>
    <dbReference type="NCBI Taxonomy" id="652676"/>
    <lineage>
        <taxon>unclassified sequences</taxon>
        <taxon>metagenomes</taxon>
        <taxon>ecological metagenomes</taxon>
    </lineage>
</organism>
<dbReference type="EMBL" id="UOEC01000132">
    <property type="protein sequence ID" value="VAV96173.1"/>
    <property type="molecule type" value="Genomic_DNA"/>
</dbReference>
<dbReference type="GO" id="GO:0016491">
    <property type="term" value="F:oxidoreductase activity"/>
    <property type="evidence" value="ECO:0007669"/>
    <property type="project" value="InterPro"/>
</dbReference>
<dbReference type="SUPFAM" id="SSF53706">
    <property type="entry name" value="Formate dehydrogenase/DMSO reductase, domains 1-3"/>
    <property type="match status" value="1"/>
</dbReference>
<protein>
    <recommendedName>
        <fullName evidence="2">Molybdopterin oxidoreductase domain-containing protein</fullName>
    </recommendedName>
</protein>
<dbReference type="Gene3D" id="3.40.228.10">
    <property type="entry name" value="Dimethylsulfoxide Reductase, domain 2"/>
    <property type="match status" value="1"/>
</dbReference>
<proteinExistence type="predicted"/>
<name>A0A3B0SIN4_9ZZZZ</name>
<dbReference type="Pfam" id="PF00384">
    <property type="entry name" value="Molybdopterin"/>
    <property type="match status" value="1"/>
</dbReference>
<dbReference type="PANTHER" id="PTHR43742">
    <property type="entry name" value="TRIMETHYLAMINE-N-OXIDE REDUCTASE"/>
    <property type="match status" value="1"/>
</dbReference>
<dbReference type="AlphaFoldDB" id="A0A3B0SIN4"/>
<dbReference type="Gene3D" id="3.40.50.740">
    <property type="match status" value="1"/>
</dbReference>
<gene>
    <name evidence="3" type="ORF">MNBD_ALPHA08-689</name>
</gene>
<evidence type="ECO:0000259" key="2">
    <source>
        <dbReference type="Pfam" id="PF00384"/>
    </source>
</evidence>
<feature type="domain" description="Molybdopterin oxidoreductase" evidence="2">
    <location>
        <begin position="12"/>
        <end position="212"/>
    </location>
</feature>
<dbReference type="SUPFAM" id="SSF50692">
    <property type="entry name" value="ADC-like"/>
    <property type="match status" value="1"/>
</dbReference>
<keyword evidence="1" id="KW-0479">Metal-binding</keyword>